<accession>A0A3P8I0G4</accession>
<reference evidence="1 2" key="1">
    <citation type="submission" date="2018-11" db="EMBL/GenBank/DDBJ databases">
        <authorList>
            <consortium name="Pathogen Informatics"/>
        </authorList>
    </citation>
    <scope>NUCLEOTIDE SEQUENCE [LARGE SCALE GENOMIC DNA]</scope>
    <source>
        <strain evidence="1 2">Zambia</strain>
    </source>
</reference>
<dbReference type="PANTHER" id="PTHR37984:SF5">
    <property type="entry name" value="PROTEIN NYNRIN-LIKE"/>
    <property type="match status" value="1"/>
</dbReference>
<dbReference type="EMBL" id="UZAI01020000">
    <property type="protein sequence ID" value="VDP49076.1"/>
    <property type="molecule type" value="Genomic_DNA"/>
</dbReference>
<dbReference type="InterPro" id="IPR043502">
    <property type="entry name" value="DNA/RNA_pol_sf"/>
</dbReference>
<dbReference type="PANTHER" id="PTHR37984">
    <property type="entry name" value="PROTEIN CBG26694"/>
    <property type="match status" value="1"/>
</dbReference>
<protein>
    <submittedName>
        <fullName evidence="1">Uncharacterized protein</fullName>
    </submittedName>
</protein>
<sequence length="131" mass="14762">MLTFKPAATPVFRPRRPVPYAALLIVEQELQRLQEMGIGKKSNGSARLCADYSKELKEALEYHQYPLPLPEDLSVKLNGGGFFAKSDLPEAYLRIPVSDESKNLLTLIANIKAEKEVHRVLGDAQWPSWNQ</sequence>
<keyword evidence="2" id="KW-1185">Reference proteome</keyword>
<name>A0A3P8I0G4_9TREM</name>
<dbReference type="InterPro" id="IPR050951">
    <property type="entry name" value="Retrovirus_Pol_polyprotein"/>
</dbReference>
<dbReference type="SUPFAM" id="SSF56672">
    <property type="entry name" value="DNA/RNA polymerases"/>
    <property type="match status" value="1"/>
</dbReference>
<proteinExistence type="predicted"/>
<evidence type="ECO:0000313" key="2">
    <source>
        <dbReference type="Proteomes" id="UP000277204"/>
    </source>
</evidence>
<evidence type="ECO:0000313" key="1">
    <source>
        <dbReference type="EMBL" id="VDP49076.1"/>
    </source>
</evidence>
<gene>
    <name evidence="1" type="ORF">SMRZ_LOCUS23881</name>
</gene>
<organism evidence="1 2">
    <name type="scientific">Schistosoma margrebowiei</name>
    <dbReference type="NCBI Taxonomy" id="48269"/>
    <lineage>
        <taxon>Eukaryota</taxon>
        <taxon>Metazoa</taxon>
        <taxon>Spiralia</taxon>
        <taxon>Lophotrochozoa</taxon>
        <taxon>Platyhelminthes</taxon>
        <taxon>Trematoda</taxon>
        <taxon>Digenea</taxon>
        <taxon>Strigeidida</taxon>
        <taxon>Schistosomatoidea</taxon>
        <taxon>Schistosomatidae</taxon>
        <taxon>Schistosoma</taxon>
    </lineage>
</organism>
<dbReference type="Proteomes" id="UP000277204">
    <property type="component" value="Unassembled WGS sequence"/>
</dbReference>
<dbReference type="Gene3D" id="3.30.70.270">
    <property type="match status" value="1"/>
</dbReference>
<dbReference type="AlphaFoldDB" id="A0A3P8I0G4"/>
<dbReference type="Gene3D" id="3.10.10.10">
    <property type="entry name" value="HIV Type 1 Reverse Transcriptase, subunit A, domain 1"/>
    <property type="match status" value="1"/>
</dbReference>
<dbReference type="InterPro" id="IPR043128">
    <property type="entry name" value="Rev_trsase/Diguanyl_cyclase"/>
</dbReference>